<gene>
    <name evidence="1" type="ORF">SAMN05216555_102122</name>
</gene>
<reference evidence="2" key="1">
    <citation type="submission" date="2016-10" db="EMBL/GenBank/DDBJ databases">
        <authorList>
            <person name="Varghese N."/>
            <person name="Submissions S."/>
        </authorList>
    </citation>
    <scope>NUCLEOTIDE SEQUENCE [LARGE SCALE GENOMIC DNA]</scope>
    <source>
        <strain evidence="2">CGMCC 1.10783</strain>
    </source>
</reference>
<dbReference type="AlphaFoldDB" id="A0A1G8K3N9"/>
<name>A0A1G8K3N9_9MICC</name>
<keyword evidence="2" id="KW-1185">Reference proteome</keyword>
<dbReference type="STRING" id="1045773.SAMN05216555_102122"/>
<accession>A0A1G8K3N9</accession>
<organism evidence="1 2">
    <name type="scientific">Arthrobacter cupressi</name>
    <dbReference type="NCBI Taxonomy" id="1045773"/>
    <lineage>
        <taxon>Bacteria</taxon>
        <taxon>Bacillati</taxon>
        <taxon>Actinomycetota</taxon>
        <taxon>Actinomycetes</taxon>
        <taxon>Micrococcales</taxon>
        <taxon>Micrococcaceae</taxon>
        <taxon>Arthrobacter</taxon>
    </lineage>
</organism>
<sequence length="77" mass="8755">MTAPRFPQPDHRSIRGLLQTEQAVPAQAGTDHLRHIAQGQASVEREAMRDHIDVHDRSHRLNAFIGNWPDPMRKGAR</sequence>
<protein>
    <submittedName>
        <fullName evidence="1">Uncharacterized protein</fullName>
    </submittedName>
</protein>
<proteinExistence type="predicted"/>
<dbReference type="Proteomes" id="UP000182130">
    <property type="component" value="Unassembled WGS sequence"/>
</dbReference>
<evidence type="ECO:0000313" key="2">
    <source>
        <dbReference type="Proteomes" id="UP000182130"/>
    </source>
</evidence>
<evidence type="ECO:0000313" key="1">
    <source>
        <dbReference type="EMBL" id="SDI38023.1"/>
    </source>
</evidence>
<dbReference type="EMBL" id="FNEI01000002">
    <property type="protein sequence ID" value="SDI38023.1"/>
    <property type="molecule type" value="Genomic_DNA"/>
</dbReference>